<dbReference type="Proteomes" id="UP000076874">
    <property type="component" value="Unassembled WGS sequence"/>
</dbReference>
<sequence>MDPGVLKHVQAVLSVAEEPPYKTVLSVEELQQTWACGNDDGEARPEFSDAYKLSIIKGQRRWQSFCEFMRFSDWRSALKGISFEDKGLIDSFIRYLVKNDGSKIKTRSTVDQYMRQLYAVYRKYTGQDIDERFYKHVKATIAKYTHLQTEQSEKHFIGPDAFLYLAHFRWVRDNKTVFHIGLDRLDDATLRQLQMFTGARTHEYVLAETADPSTIIQQYYDKDDYYGEDTYTDFSSQQSRICSLCNRPDNRTTAATKVLCWEDIEFWILQDPYENGGRDRLALTIMHRFHKGHKRHSRPTRFIFVEEDLPVICPVSHILAKTIAEGVIKNEKFQRAEQFFQTRLTSRGLKVDWKDEFLHVPVFRRTVKCMEGFTKSNSPLTRYQYDKATKNLGWAAGLSVDLCSYDMRRGLMSAVSDTCIAAIRRQVSRHGSDDVYDNYYINTKVNVVTQDAFLGRTSKSPYLAIFNHTGMHIDENAPTKVTDEMMQLVPPSAEVEELERQTMALHDDKEAYVWNSDFRSDDALPPSLATWTTSCQKKSLVQRKIDAINAWVDYAWKLEIKEKQPVSANPSSTPEAASHTDTPWMDLETRPRS</sequence>
<dbReference type="InterPro" id="IPR021842">
    <property type="entry name" value="DUF3435"/>
</dbReference>
<name>A0A168AA89_9HYPO</name>
<dbReference type="PANTHER" id="PTHR37535:SF3">
    <property type="entry name" value="FLUG DOMAIN-CONTAINING PROTEIN"/>
    <property type="match status" value="1"/>
</dbReference>
<dbReference type="AlphaFoldDB" id="A0A168AA89"/>
<feature type="compositionally biased region" description="Polar residues" evidence="1">
    <location>
        <begin position="566"/>
        <end position="581"/>
    </location>
</feature>
<dbReference type="EMBL" id="AZHD01000001">
    <property type="protein sequence ID" value="OAA68466.1"/>
    <property type="molecule type" value="Genomic_DNA"/>
</dbReference>
<dbReference type="STRING" id="1081102.A0A168AA89"/>
<dbReference type="PANTHER" id="PTHR37535">
    <property type="entry name" value="FLUG DOMAIN PROTEIN"/>
    <property type="match status" value="1"/>
</dbReference>
<organism evidence="2 3">
    <name type="scientific">Niveomyces insectorum RCEF 264</name>
    <dbReference type="NCBI Taxonomy" id="1081102"/>
    <lineage>
        <taxon>Eukaryota</taxon>
        <taxon>Fungi</taxon>
        <taxon>Dikarya</taxon>
        <taxon>Ascomycota</taxon>
        <taxon>Pezizomycotina</taxon>
        <taxon>Sordariomycetes</taxon>
        <taxon>Hypocreomycetidae</taxon>
        <taxon>Hypocreales</taxon>
        <taxon>Cordycipitaceae</taxon>
        <taxon>Niveomyces</taxon>
    </lineage>
</organism>
<evidence type="ECO:0000313" key="2">
    <source>
        <dbReference type="EMBL" id="OAA68466.1"/>
    </source>
</evidence>
<comment type="caution">
    <text evidence="2">The sequence shown here is derived from an EMBL/GenBank/DDBJ whole genome shotgun (WGS) entry which is preliminary data.</text>
</comment>
<protein>
    <submittedName>
        <fullName evidence="2">FluG domain-containing protein</fullName>
    </submittedName>
</protein>
<reference evidence="2 3" key="1">
    <citation type="journal article" date="2016" name="Genome Biol. Evol.">
        <title>Divergent and convergent evolution of fungal pathogenicity.</title>
        <authorList>
            <person name="Shang Y."/>
            <person name="Xiao G."/>
            <person name="Zheng P."/>
            <person name="Cen K."/>
            <person name="Zhan S."/>
            <person name="Wang C."/>
        </authorList>
    </citation>
    <scope>NUCLEOTIDE SEQUENCE [LARGE SCALE GENOMIC DNA]</scope>
    <source>
        <strain evidence="2 3">RCEF 264</strain>
    </source>
</reference>
<dbReference type="Pfam" id="PF11917">
    <property type="entry name" value="DUF3435"/>
    <property type="match status" value="1"/>
</dbReference>
<evidence type="ECO:0000313" key="3">
    <source>
        <dbReference type="Proteomes" id="UP000076874"/>
    </source>
</evidence>
<evidence type="ECO:0000256" key="1">
    <source>
        <dbReference type="SAM" id="MobiDB-lite"/>
    </source>
</evidence>
<accession>A0A168AA89</accession>
<proteinExistence type="predicted"/>
<keyword evidence="3" id="KW-1185">Reference proteome</keyword>
<dbReference type="OrthoDB" id="4869586at2759"/>
<feature type="region of interest" description="Disordered" evidence="1">
    <location>
        <begin position="564"/>
        <end position="593"/>
    </location>
</feature>
<gene>
    <name evidence="2" type="ORF">SPI_00661</name>
</gene>